<proteinExistence type="predicted"/>
<dbReference type="Proteomes" id="UP001166286">
    <property type="component" value="Unassembled WGS sequence"/>
</dbReference>
<feature type="compositionally biased region" description="Polar residues" evidence="2">
    <location>
        <begin position="600"/>
        <end position="610"/>
    </location>
</feature>
<feature type="compositionally biased region" description="Polar residues" evidence="2">
    <location>
        <begin position="725"/>
        <end position="735"/>
    </location>
</feature>
<accession>A0AA39R2Q6</accession>
<protein>
    <submittedName>
        <fullName evidence="3">Uncharacterized protein</fullName>
    </submittedName>
</protein>
<comment type="caution">
    <text evidence="3">The sequence shown here is derived from an EMBL/GenBank/DDBJ whole genome shotgun (WGS) entry which is preliminary data.</text>
</comment>
<evidence type="ECO:0000313" key="4">
    <source>
        <dbReference type="Proteomes" id="UP001166286"/>
    </source>
</evidence>
<feature type="region of interest" description="Disordered" evidence="2">
    <location>
        <begin position="600"/>
        <end position="735"/>
    </location>
</feature>
<feature type="region of interest" description="Disordered" evidence="2">
    <location>
        <begin position="413"/>
        <end position="501"/>
    </location>
</feature>
<gene>
    <name evidence="3" type="ORF">JMJ35_004692</name>
</gene>
<feature type="compositionally biased region" description="Low complexity" evidence="2">
    <location>
        <begin position="319"/>
        <end position="329"/>
    </location>
</feature>
<feature type="region of interest" description="Disordered" evidence="2">
    <location>
        <begin position="285"/>
        <end position="344"/>
    </location>
</feature>
<keyword evidence="1" id="KW-0175">Coiled coil</keyword>
<feature type="coiled-coil region" evidence="1">
    <location>
        <begin position="72"/>
        <end position="99"/>
    </location>
</feature>
<evidence type="ECO:0000256" key="1">
    <source>
        <dbReference type="SAM" id="Coils"/>
    </source>
</evidence>
<organism evidence="3 4">
    <name type="scientific">Cladonia borealis</name>
    <dbReference type="NCBI Taxonomy" id="184061"/>
    <lineage>
        <taxon>Eukaryota</taxon>
        <taxon>Fungi</taxon>
        <taxon>Dikarya</taxon>
        <taxon>Ascomycota</taxon>
        <taxon>Pezizomycotina</taxon>
        <taxon>Lecanoromycetes</taxon>
        <taxon>OSLEUM clade</taxon>
        <taxon>Lecanoromycetidae</taxon>
        <taxon>Lecanorales</taxon>
        <taxon>Lecanorineae</taxon>
        <taxon>Cladoniaceae</taxon>
        <taxon>Cladonia</taxon>
    </lineage>
</organism>
<dbReference type="AlphaFoldDB" id="A0AA39R2Q6"/>
<name>A0AA39R2Q6_9LECA</name>
<feature type="compositionally biased region" description="Basic and acidic residues" evidence="2">
    <location>
        <begin position="689"/>
        <end position="718"/>
    </location>
</feature>
<evidence type="ECO:0000256" key="2">
    <source>
        <dbReference type="SAM" id="MobiDB-lite"/>
    </source>
</evidence>
<feature type="compositionally biased region" description="Polar residues" evidence="2">
    <location>
        <begin position="479"/>
        <end position="488"/>
    </location>
</feature>
<feature type="region of interest" description="Disordered" evidence="2">
    <location>
        <begin position="40"/>
        <end position="65"/>
    </location>
</feature>
<sequence>MTMSREDVLPILNQIKAELVRGREAVAKVEELYSTLPDVNEDERETRVPLQKSTGGHQSTHDDSSCVHKVQLQVKDASLQEALKEVAKLEAAITETQKRCYIAEEKARKKSQDLGTAKREILANNAQMLALQRGNSELKMKLRTSMEDLDKKDKELIDSERRYTIGKEEAVKLWNIHQELGVDLFYHITHLEVIVANECGRFFFEKKDRILKMKAANYLSLDENSKTMQDQLYQLFMEENTSDDLPQEKETAYRESQLAIPAPPTIDKTAESSILLTSGMAQGTHSTIQETRVVGDCGSLEPTTPKRSKLETNNDPESEVSPLSSSPQSKSEEGRSDSATSNEAELASNMCEDLVADSICEPKVEGTSTTESRGLGWLLGYNANPEEPFYPQYLQGAGMVDSPPEEVTHEVLSEGSPETEGPGLQRLLGFNPHPEEPFYPQYPQQNEEEHNESTKMTVRAKNETLTPLIGSDPVLEDSVVSQEAQSPSGAEEGPLSTYNEPAAGPNLACLLGYNQEPEEAFYPQYSQQDEHEREPHSLVSIEHDQEQINATVPDEAPIFEAKPENPTTPTTLADSTPLAVELSFADTSKEFREEVLLQTGNKDTASTASTEIEHKETTSKTGEPVHIFIPQPENALPASPTPPPRSPSIDISFGNTSQPFVDGAKTRMTRSQRREAAIKAQAEAMANKKKMDARVEEEEGGRFGKKESRQERRAAERKAAKKTVGKQSQRNVWRL</sequence>
<keyword evidence="4" id="KW-1185">Reference proteome</keyword>
<dbReference type="EMBL" id="JAFEKC020000009">
    <property type="protein sequence ID" value="KAK0512675.1"/>
    <property type="molecule type" value="Genomic_DNA"/>
</dbReference>
<evidence type="ECO:0000313" key="3">
    <source>
        <dbReference type="EMBL" id="KAK0512675.1"/>
    </source>
</evidence>
<reference evidence="3" key="1">
    <citation type="submission" date="2023-03" db="EMBL/GenBank/DDBJ databases">
        <title>Complete genome of Cladonia borealis.</title>
        <authorList>
            <person name="Park H."/>
        </authorList>
    </citation>
    <scope>NUCLEOTIDE SEQUENCE</scope>
    <source>
        <strain evidence="3">ANT050790</strain>
    </source>
</reference>